<evidence type="ECO:0000313" key="3">
    <source>
        <dbReference type="MGI" id="MGI:95891"/>
    </source>
</evidence>
<gene>
    <name evidence="3" type="primary">H19</name>
</gene>
<dbReference type="PIR" id="S24302">
    <property type="entry name" value="S24302"/>
</dbReference>
<accession>Q61638</accession>
<protein>
    <submittedName>
        <fullName evidence="2">M.musculus H19 mRNA</fullName>
    </submittedName>
</protein>
<evidence type="ECO:0000313" key="2">
    <source>
        <dbReference type="EMBL" id="CAA41173.1"/>
    </source>
</evidence>
<name>Q61638_MOUSE</name>
<sequence length="132" mass="14150">MGSSKNRSILGWGQTGQDGVTRHRWVPSRHNIPPTVIHLEEGSRVALAKSQVCQSLNNWRMEKKGSAGCHQKGSGGCRYRTPEGFYSKEAAVGPACRHTIPMRHCGPGTGAERAHSGLGTLYALTAQSLGLA</sequence>
<evidence type="ECO:0000256" key="1">
    <source>
        <dbReference type="SAM" id="MobiDB-lite"/>
    </source>
</evidence>
<proteinExistence type="evidence at transcript level"/>
<dbReference type="UCSC" id="uc012fxn.1">
    <property type="organism name" value="mouse"/>
</dbReference>
<organism evidence="2">
    <name type="scientific">Mus musculus</name>
    <name type="common">Mouse</name>
    <dbReference type="NCBI Taxonomy" id="10090"/>
    <lineage>
        <taxon>Eukaryota</taxon>
        <taxon>Metazoa</taxon>
        <taxon>Chordata</taxon>
        <taxon>Craniata</taxon>
        <taxon>Vertebrata</taxon>
        <taxon>Euteleostomi</taxon>
        <taxon>Mammalia</taxon>
        <taxon>Eutheria</taxon>
        <taxon>Euarchontoglires</taxon>
        <taxon>Glires</taxon>
        <taxon>Rodentia</taxon>
        <taxon>Myomorpha</taxon>
        <taxon>Muroidea</taxon>
        <taxon>Muridae</taxon>
        <taxon>Murinae</taxon>
        <taxon>Mus</taxon>
        <taxon>Mus</taxon>
    </lineage>
</organism>
<dbReference type="EMBL" id="X58196">
    <property type="protein sequence ID" value="CAA41173.1"/>
    <property type="molecule type" value="mRNA"/>
</dbReference>
<dbReference type="AlphaFoldDB" id="Q61638"/>
<reference evidence="2" key="1">
    <citation type="journal article" date="1991" name="Development">
        <title>The murine H19 gene is activated during embryonic stem cell differentiation in vitro and at the time of implantation in the developing embryo.</title>
        <authorList>
            <person name="Poirier F."/>
            <person name="Chan C.T."/>
            <person name="Timmons P.M."/>
            <person name="Robertson E.J."/>
            <person name="Evans M.J."/>
            <person name="Rigby P.W."/>
        </authorList>
    </citation>
    <scope>NUCLEOTIDE SEQUENCE</scope>
    <source>
        <strain evidence="2">C57B1/6</strain>
    </source>
</reference>
<dbReference type="PIR" id="S00385">
    <property type="entry name" value="S00385"/>
</dbReference>
<dbReference type="AGR" id="MGI:95891"/>
<feature type="region of interest" description="Disordered" evidence="1">
    <location>
        <begin position="1"/>
        <end position="20"/>
    </location>
</feature>
<dbReference type="MGI" id="MGI:95891">
    <property type="gene designation" value="H19"/>
</dbReference>